<proteinExistence type="predicted"/>
<feature type="non-terminal residue" evidence="2">
    <location>
        <position position="1"/>
    </location>
</feature>
<evidence type="ECO:0000313" key="2">
    <source>
        <dbReference type="EMBL" id="RLM93717.1"/>
    </source>
</evidence>
<dbReference type="PANTHER" id="PTHR33065">
    <property type="entry name" value="OS07G0486400 PROTEIN"/>
    <property type="match status" value="1"/>
</dbReference>
<dbReference type="PANTHER" id="PTHR33065:SF186">
    <property type="entry name" value="OS08G0134900 PROTEIN"/>
    <property type="match status" value="1"/>
</dbReference>
<dbReference type="STRING" id="4540.A0A3L6R5Q1"/>
<dbReference type="EMBL" id="PQIB02000010">
    <property type="protein sequence ID" value="RLM93717.1"/>
    <property type="molecule type" value="Genomic_DNA"/>
</dbReference>
<reference evidence="3" key="1">
    <citation type="journal article" date="2019" name="Nat. Commun.">
        <title>The genome of broomcorn millet.</title>
        <authorList>
            <person name="Zou C."/>
            <person name="Miki D."/>
            <person name="Li D."/>
            <person name="Tang Q."/>
            <person name="Xiao L."/>
            <person name="Rajput S."/>
            <person name="Deng P."/>
            <person name="Jia W."/>
            <person name="Huang R."/>
            <person name="Zhang M."/>
            <person name="Sun Y."/>
            <person name="Hu J."/>
            <person name="Fu X."/>
            <person name="Schnable P.S."/>
            <person name="Li F."/>
            <person name="Zhang H."/>
            <person name="Feng B."/>
            <person name="Zhu X."/>
            <person name="Liu R."/>
            <person name="Schnable J.C."/>
            <person name="Zhu J.-K."/>
            <person name="Zhang H."/>
        </authorList>
    </citation>
    <scope>NUCLEOTIDE SEQUENCE [LARGE SCALE GENOMIC DNA]</scope>
</reference>
<organism evidence="2 3">
    <name type="scientific">Panicum miliaceum</name>
    <name type="common">Proso millet</name>
    <name type="synonym">Broomcorn millet</name>
    <dbReference type="NCBI Taxonomy" id="4540"/>
    <lineage>
        <taxon>Eukaryota</taxon>
        <taxon>Viridiplantae</taxon>
        <taxon>Streptophyta</taxon>
        <taxon>Embryophyta</taxon>
        <taxon>Tracheophyta</taxon>
        <taxon>Spermatophyta</taxon>
        <taxon>Magnoliopsida</taxon>
        <taxon>Liliopsida</taxon>
        <taxon>Poales</taxon>
        <taxon>Poaceae</taxon>
        <taxon>PACMAD clade</taxon>
        <taxon>Panicoideae</taxon>
        <taxon>Panicodae</taxon>
        <taxon>Paniceae</taxon>
        <taxon>Panicinae</taxon>
        <taxon>Panicum</taxon>
        <taxon>Panicum sect. Panicum</taxon>
    </lineage>
</organism>
<evidence type="ECO:0000259" key="1">
    <source>
        <dbReference type="Pfam" id="PF20241"/>
    </source>
</evidence>
<dbReference type="Proteomes" id="UP000275267">
    <property type="component" value="Unassembled WGS sequence"/>
</dbReference>
<dbReference type="Pfam" id="PF20241">
    <property type="entry name" value="DUF6598"/>
    <property type="match status" value="1"/>
</dbReference>
<sequence>PFHTWEQKVVLILHEVRCREFTQRNLKTGVCEPCRFSLYNIAFFDFDKESEVVHGPLFRDITPSGYERLDTSFNVISIKVAESDVRYPIHIYGTVLTRDKNDYRCVYLFKRGRDEPQIITRKKRFCPYLKSEPGPKILKLQNRMLALTGPYRALGGTSHMYFEFDLKIRGEEAVDEDFNKGLLELHAFMHTFGVPCTSSLQSYPRTVDMVCVPVHQALEASIGVNFLNGKSTFAGKIFASTSESDTSKLVMYDSQVPGTKTEFGSDGSVSSSRHV</sequence>
<protein>
    <recommendedName>
        <fullName evidence="1">DUF6598 domain-containing protein</fullName>
    </recommendedName>
</protein>
<dbReference type="InterPro" id="IPR046533">
    <property type="entry name" value="DUF6598"/>
</dbReference>
<feature type="domain" description="DUF6598" evidence="1">
    <location>
        <begin position="73"/>
        <end position="260"/>
    </location>
</feature>
<accession>A0A3L6R5Q1</accession>
<evidence type="ECO:0000313" key="3">
    <source>
        <dbReference type="Proteomes" id="UP000275267"/>
    </source>
</evidence>
<dbReference type="AlphaFoldDB" id="A0A3L6R5Q1"/>
<keyword evidence="3" id="KW-1185">Reference proteome</keyword>
<dbReference type="OrthoDB" id="652146at2759"/>
<comment type="caution">
    <text evidence="2">The sequence shown here is derived from an EMBL/GenBank/DDBJ whole genome shotgun (WGS) entry which is preliminary data.</text>
</comment>
<name>A0A3L6R5Q1_PANMI</name>
<gene>
    <name evidence="2" type="ORF">C2845_PM08G01550</name>
</gene>